<dbReference type="EMBL" id="JBBMES010000020">
    <property type="protein sequence ID" value="MEQ2536018.1"/>
    <property type="molecule type" value="Genomic_DNA"/>
</dbReference>
<comment type="caution">
    <text evidence="9">The sequence shown here is derived from an EMBL/GenBank/DDBJ whole genome shotgun (WGS) entry which is preliminary data.</text>
</comment>
<evidence type="ECO:0000256" key="2">
    <source>
        <dbReference type="ARBA" id="ARBA00022737"/>
    </source>
</evidence>
<keyword evidence="10" id="KW-1185">Reference proteome</keyword>
<keyword evidence="6" id="KW-0051">Antiviral defense</keyword>
<protein>
    <recommendedName>
        <fullName evidence="8">CRISPR-associated endoribonuclease Cas13a</fullName>
    </recommendedName>
</protein>
<evidence type="ECO:0000313" key="10">
    <source>
        <dbReference type="Proteomes" id="UP001480973"/>
    </source>
</evidence>
<evidence type="ECO:0000256" key="5">
    <source>
        <dbReference type="ARBA" id="ARBA00022884"/>
    </source>
</evidence>
<name>A0ABV1GR79_9FIRM</name>
<comment type="similarity">
    <text evidence="7">Belongs to the CRISPR-associated endoribonuclease Cas13a family.</text>
</comment>
<evidence type="ECO:0000256" key="4">
    <source>
        <dbReference type="ARBA" id="ARBA00022801"/>
    </source>
</evidence>
<keyword evidence="2" id="KW-0677">Repeat</keyword>
<dbReference type="Proteomes" id="UP001480973">
    <property type="component" value="Unassembled WGS sequence"/>
</dbReference>
<evidence type="ECO:0000256" key="6">
    <source>
        <dbReference type="ARBA" id="ARBA00023118"/>
    </source>
</evidence>
<gene>
    <name evidence="9" type="primary">cas13a</name>
    <name evidence="9" type="ORF">WMO38_12995</name>
</gene>
<evidence type="ECO:0000313" key="9">
    <source>
        <dbReference type="EMBL" id="MEQ2536018.1"/>
    </source>
</evidence>
<reference evidence="9 10" key="1">
    <citation type="submission" date="2024-03" db="EMBL/GenBank/DDBJ databases">
        <title>Human intestinal bacterial collection.</title>
        <authorList>
            <person name="Pauvert C."/>
            <person name="Hitch T.C.A."/>
            <person name="Clavel T."/>
        </authorList>
    </citation>
    <scope>NUCLEOTIDE SEQUENCE [LARGE SCALE GENOMIC DNA]</scope>
    <source>
        <strain evidence="9 10">CLA-JM-H10</strain>
    </source>
</reference>
<organism evidence="9 10">
    <name type="scientific">Lachnospira intestinalis</name>
    <dbReference type="NCBI Taxonomy" id="3133158"/>
    <lineage>
        <taxon>Bacteria</taxon>
        <taxon>Bacillati</taxon>
        <taxon>Bacillota</taxon>
        <taxon>Clostridia</taxon>
        <taxon>Lachnospirales</taxon>
        <taxon>Lachnospiraceae</taxon>
        <taxon>Lachnospira</taxon>
    </lineage>
</organism>
<evidence type="ECO:0000256" key="1">
    <source>
        <dbReference type="ARBA" id="ARBA00022722"/>
    </source>
</evidence>
<keyword evidence="3" id="KW-0255">Endonuclease</keyword>
<evidence type="ECO:0000256" key="8">
    <source>
        <dbReference type="ARBA" id="ARBA00044792"/>
    </source>
</evidence>
<proteinExistence type="inferred from homology"/>
<keyword evidence="4" id="KW-0378">Hydrolase</keyword>
<dbReference type="InterPro" id="IPR053395">
    <property type="entry name" value="Cas13a_endoribonuclease"/>
</dbReference>
<accession>A0ABV1GR79</accession>
<evidence type="ECO:0000256" key="3">
    <source>
        <dbReference type="ARBA" id="ARBA00022759"/>
    </source>
</evidence>
<evidence type="ECO:0000256" key="7">
    <source>
        <dbReference type="ARBA" id="ARBA00044753"/>
    </source>
</evidence>
<sequence>MKISKVNHRRMAVALNGDKSELGGILYEAPVKKDKNGNYNDVIAETGKVVNEALDKKSRLYTPFNNQKVIIDKNLQRYANNLKRCYINFVKQYVNNKSFNYKAMQFIPDIQNPKTNDAVNYRTDRDNVYNKNKYYDKQTKSKSKKFIYEKIVIPQNEQNIVISALVNCSLRKSLRKDVSYKTKSGEIKTYNLPELVKKSMRFYCLEGQREPDEKEKYEMYILFSYMKEDKRTKNTDLLVKSISNQNTKVKVEDIDGNKLLKLSIADTKKKPLWEYLIKYADSSRQRELMYDIRKKIILYVAGIEEYENIKEDSGLSKVSWSKYNISDNKMFFDINSCTDKRKQNLELKIREANIEHYRNASSKLCDDESIFWFQHFEGVIETLFSKKSKISEERLGCAYICDYLWKDFLSYLAAKYIDLGKGVYHFTMKDKLDMLNKNEAVTDLRFGIVSEKYEKGITSFDYERIKAEEELDRNIAAYVTFAADIFAKSVIKSDYRTKKDNNSDVLQYSDKEFRNSEVIRDNAEKNILQYWGGYSRWGTENSKLPENNKVSDFGKLDVSDLCIDIKKHLAGIRNSSVHYTTKIKNESAADGSNVKILFEKDLADINIIYADKYYSNNVWMFYSLEDINKLIAFLYKEKRVIRQVQIPSFSRILKRKAMQDVINEIFKDDFDENIVNPELKEKYRNSLYFMLKEIYYNAFIIQPELKEKFKDKIKTMKSELYNKLKTIDKKEYKALYCMLSNEESALKNFADRIYSVDGDNVSFADICKILMTDYNMQNQEKKNIESMEQKKKNKGKDENYKHFPLLLHKVLKKLFIEYLKQTHELEFLRNNICIKSDVTMESFESQIKGVEIYKDLKEKIDKNNSLLDWYVIAHFLMPKQLNHLIGNIKNYIQFATNIDKRAESVKNLTESGMVKRIQYYDDIVRTLEFSAQYIGKISNNINDYFNSEDEYVSFLSKYVGFINDKSEDVLTELKDFCREKINNGSQIIGIYYGGDNVIINRNVIYAQMYSNAEVFSNIYKKVTKNDIINYYEKQNDLKDVFKSGVCQNEGEQRSLCEFQQLKNRIELTELSTYADMVNDFMAQFVEWAYLRERDLMYFQLGIHYIRLFYSDNVLDEKYHKLSDNVIDIEEGALLYQIVAMYDYELRIFETDNSGNAKRIGQGGPGKSIPVFLKKYCNGTDVYECGLELFEDINQHENIIGFRNDIAHMRYMSNQAMNIMSIVSNIYKSFFVYDTKLKKSISLVFKNILMRYGVIADLVFSYNNKNQSIKDDMDINIINIKNLKSDKYVYKIVNEDIVKQVEIEIRNQVFLEQLHNLLYFSR</sequence>
<dbReference type="NCBIfam" id="NF038188">
    <property type="entry name" value="cas13A_C2c2"/>
    <property type="match status" value="1"/>
</dbReference>
<keyword evidence="5" id="KW-0694">RNA-binding</keyword>
<keyword evidence="1" id="KW-0540">Nuclease</keyword>